<evidence type="ECO:0000256" key="1">
    <source>
        <dbReference type="ARBA" id="ARBA00004173"/>
    </source>
</evidence>
<protein>
    <recommendedName>
        <fullName evidence="7">Cytochrome c oxidase assembly factor 6 homolog</fullName>
    </recommendedName>
</protein>
<dbReference type="GO" id="GO:0008535">
    <property type="term" value="P:respiratory chain complex IV assembly"/>
    <property type="evidence" value="ECO:0007669"/>
    <property type="project" value="InterPro"/>
</dbReference>
<dbReference type="OrthoDB" id="5545577at2759"/>
<sequence length="84" mass="9529">MSEKTPIPSREERQQCHLARDAYLACLDKSGIDDPSKAGAACDGLRQKVFGTCPESWATYFLQLRAMQKKKERDMEQTAKRLGH</sequence>
<name>A0A9W8BLQ5_9FUNG</name>
<dbReference type="Proteomes" id="UP001150907">
    <property type="component" value="Unassembled WGS sequence"/>
</dbReference>
<dbReference type="AlphaFoldDB" id="A0A9W8BLQ5"/>
<dbReference type="Gene3D" id="1.10.10.140">
    <property type="entry name" value="Cytochrome c oxidase, subunit VIb"/>
    <property type="match status" value="1"/>
</dbReference>
<dbReference type="EMBL" id="JANBQF010000111">
    <property type="protein sequence ID" value="KAJ2005261.1"/>
    <property type="molecule type" value="Genomic_DNA"/>
</dbReference>
<dbReference type="GO" id="GO:0005739">
    <property type="term" value="C:mitochondrion"/>
    <property type="evidence" value="ECO:0007669"/>
    <property type="project" value="UniProtKB-SubCell"/>
</dbReference>
<evidence type="ECO:0000256" key="3">
    <source>
        <dbReference type="ARBA" id="ARBA00023128"/>
    </source>
</evidence>
<evidence type="ECO:0000313" key="6">
    <source>
        <dbReference type="Proteomes" id="UP001150907"/>
    </source>
</evidence>
<dbReference type="SUPFAM" id="SSF47694">
    <property type="entry name" value="Cytochrome c oxidase subunit h"/>
    <property type="match status" value="1"/>
</dbReference>
<dbReference type="PANTHER" id="PTHR46690">
    <property type="entry name" value="CYTOCHROME C OXIDASE ASSEMBLY FACTOR 6 HOMOLOG"/>
    <property type="match status" value="1"/>
</dbReference>
<evidence type="ECO:0000313" key="5">
    <source>
        <dbReference type="EMBL" id="KAJ2005261.1"/>
    </source>
</evidence>
<comment type="subcellular location">
    <subcellularLocation>
        <location evidence="1">Mitochondrion</location>
    </subcellularLocation>
</comment>
<keyword evidence="3" id="KW-0496">Mitochondrion</keyword>
<evidence type="ECO:0000256" key="2">
    <source>
        <dbReference type="ARBA" id="ARBA00006425"/>
    </source>
</evidence>
<gene>
    <name evidence="5" type="ORF">H4R26_002053</name>
</gene>
<reference evidence="5" key="1">
    <citation type="submission" date="2022-07" db="EMBL/GenBank/DDBJ databases">
        <title>Phylogenomic reconstructions and comparative analyses of Kickxellomycotina fungi.</title>
        <authorList>
            <person name="Reynolds N.K."/>
            <person name="Stajich J.E."/>
            <person name="Barry K."/>
            <person name="Grigoriev I.V."/>
            <person name="Crous P."/>
            <person name="Smith M.E."/>
        </authorList>
    </citation>
    <scope>NUCLEOTIDE SEQUENCE</scope>
    <source>
        <strain evidence="5">IMI 214461</strain>
    </source>
</reference>
<dbReference type="InterPro" id="IPR036549">
    <property type="entry name" value="CX6/COA6-like_sf"/>
</dbReference>
<dbReference type="Pfam" id="PF02297">
    <property type="entry name" value="COX6B"/>
    <property type="match status" value="1"/>
</dbReference>
<keyword evidence="4" id="KW-1015">Disulfide bond</keyword>
<accession>A0A9W8BLQ5</accession>
<dbReference type="InterPro" id="IPR048280">
    <property type="entry name" value="COX6B-like"/>
</dbReference>
<dbReference type="PROSITE" id="PS51808">
    <property type="entry name" value="CHCH"/>
    <property type="match status" value="1"/>
</dbReference>
<dbReference type="InterPro" id="IPR042289">
    <property type="entry name" value="COA6"/>
</dbReference>
<keyword evidence="6" id="KW-1185">Reference proteome</keyword>
<dbReference type="GO" id="GO:0042775">
    <property type="term" value="P:mitochondrial ATP synthesis coupled electron transport"/>
    <property type="evidence" value="ECO:0007669"/>
    <property type="project" value="TreeGrafter"/>
</dbReference>
<dbReference type="PANTHER" id="PTHR46690:SF1">
    <property type="entry name" value="CYTOCHROME C OXIDASE ASSEMBLY FACTOR 6 HOMOLOG"/>
    <property type="match status" value="1"/>
</dbReference>
<organism evidence="5 6">
    <name type="scientific">Coemansia thaxteri</name>
    <dbReference type="NCBI Taxonomy" id="2663907"/>
    <lineage>
        <taxon>Eukaryota</taxon>
        <taxon>Fungi</taxon>
        <taxon>Fungi incertae sedis</taxon>
        <taxon>Zoopagomycota</taxon>
        <taxon>Kickxellomycotina</taxon>
        <taxon>Kickxellomycetes</taxon>
        <taxon>Kickxellales</taxon>
        <taxon>Kickxellaceae</taxon>
        <taxon>Coemansia</taxon>
    </lineage>
</organism>
<evidence type="ECO:0000256" key="4">
    <source>
        <dbReference type="ARBA" id="ARBA00023157"/>
    </source>
</evidence>
<comment type="similarity">
    <text evidence="2">Belongs to the cytochrome c oxidase subunit 6B family.</text>
</comment>
<proteinExistence type="inferred from homology"/>
<evidence type="ECO:0008006" key="7">
    <source>
        <dbReference type="Google" id="ProtNLM"/>
    </source>
</evidence>
<comment type="caution">
    <text evidence="5">The sequence shown here is derived from an EMBL/GenBank/DDBJ whole genome shotgun (WGS) entry which is preliminary data.</text>
</comment>